<gene>
    <name evidence="1" type="ORF">EDD18DRAFT_1347415</name>
</gene>
<sequence>MGVVIADEFNAIGEYPYAPDLSTLRLCPYEEGHTSVSGCFQEKAPVLDADGNLTVAVNFCPRSTLQRVVESISWSASKLLVEASNISTMASSGLPSGAVESRVKGEILESLLKPEIEVTMHHPKAAQGQHTWYVVVSGPWLQLQAADVLIYTRETIVMLPSWS</sequence>
<evidence type="ECO:0000313" key="1">
    <source>
        <dbReference type="EMBL" id="KAK0501326.1"/>
    </source>
</evidence>
<reference evidence="1" key="1">
    <citation type="submission" date="2023-06" db="EMBL/GenBank/DDBJ databases">
        <authorList>
            <consortium name="Lawrence Berkeley National Laboratory"/>
            <person name="Ahrendt S."/>
            <person name="Sahu N."/>
            <person name="Indic B."/>
            <person name="Wong-Bajracharya J."/>
            <person name="Merenyi Z."/>
            <person name="Ke H.-M."/>
            <person name="Monk M."/>
            <person name="Kocsube S."/>
            <person name="Drula E."/>
            <person name="Lipzen A."/>
            <person name="Balint B."/>
            <person name="Henrissat B."/>
            <person name="Andreopoulos B."/>
            <person name="Martin F.M."/>
            <person name="Harder C.B."/>
            <person name="Rigling D."/>
            <person name="Ford K.L."/>
            <person name="Foster G.D."/>
            <person name="Pangilinan J."/>
            <person name="Papanicolaou A."/>
            <person name="Barry K."/>
            <person name="LaButti K."/>
            <person name="Viragh M."/>
            <person name="Koriabine M."/>
            <person name="Yan M."/>
            <person name="Riley R."/>
            <person name="Champramary S."/>
            <person name="Plett K.L."/>
            <person name="Tsai I.J."/>
            <person name="Slot J."/>
            <person name="Sipos G."/>
            <person name="Plett J."/>
            <person name="Nagy L.G."/>
            <person name="Grigoriev I.V."/>
        </authorList>
    </citation>
    <scope>NUCLEOTIDE SEQUENCE</scope>
    <source>
        <strain evidence="1">HWK02</strain>
    </source>
</reference>
<protein>
    <submittedName>
        <fullName evidence="1">Uncharacterized protein</fullName>
    </submittedName>
</protein>
<evidence type="ECO:0000313" key="2">
    <source>
        <dbReference type="Proteomes" id="UP001175228"/>
    </source>
</evidence>
<proteinExistence type="predicted"/>
<organism evidence="1 2">
    <name type="scientific">Armillaria luteobubalina</name>
    <dbReference type="NCBI Taxonomy" id="153913"/>
    <lineage>
        <taxon>Eukaryota</taxon>
        <taxon>Fungi</taxon>
        <taxon>Dikarya</taxon>
        <taxon>Basidiomycota</taxon>
        <taxon>Agaricomycotina</taxon>
        <taxon>Agaricomycetes</taxon>
        <taxon>Agaricomycetidae</taxon>
        <taxon>Agaricales</taxon>
        <taxon>Marasmiineae</taxon>
        <taxon>Physalacriaceae</taxon>
        <taxon>Armillaria</taxon>
    </lineage>
</organism>
<accession>A0AA39TUZ6</accession>
<keyword evidence="2" id="KW-1185">Reference proteome</keyword>
<dbReference type="EMBL" id="JAUEPU010000006">
    <property type="protein sequence ID" value="KAK0501326.1"/>
    <property type="molecule type" value="Genomic_DNA"/>
</dbReference>
<name>A0AA39TUZ6_9AGAR</name>
<dbReference type="Proteomes" id="UP001175228">
    <property type="component" value="Unassembled WGS sequence"/>
</dbReference>
<dbReference type="AlphaFoldDB" id="A0AA39TUZ6"/>
<comment type="caution">
    <text evidence="1">The sequence shown here is derived from an EMBL/GenBank/DDBJ whole genome shotgun (WGS) entry which is preliminary data.</text>
</comment>